<dbReference type="InterPro" id="IPR053230">
    <property type="entry name" value="Trans_reg_galc"/>
</dbReference>
<evidence type="ECO:0000313" key="1">
    <source>
        <dbReference type="EMBL" id="CEN62518.1"/>
    </source>
</evidence>
<dbReference type="Proteomes" id="UP000054771">
    <property type="component" value="Unassembled WGS sequence"/>
</dbReference>
<accession>A0A0U5GSA8</accession>
<dbReference type="PANTHER" id="PTHR47654:SF5">
    <property type="entry name" value="TRANSCRIPTION FACTOR DOMAIN-CONTAINING PROTEIN"/>
    <property type="match status" value="1"/>
</dbReference>
<gene>
    <name evidence="1" type="ORF">ASPCAL09152</name>
</gene>
<name>A0A0U5GSA8_ASPCI</name>
<proteinExistence type="predicted"/>
<dbReference type="EMBL" id="CDMC01000007">
    <property type="protein sequence ID" value="CEN62518.1"/>
    <property type="molecule type" value="Genomic_DNA"/>
</dbReference>
<reference evidence="2" key="1">
    <citation type="journal article" date="2016" name="Genome Announc.">
        <title>Draft genome sequences of fungus Aspergillus calidoustus.</title>
        <authorList>
            <person name="Horn F."/>
            <person name="Linde J."/>
            <person name="Mattern D.J."/>
            <person name="Walther G."/>
            <person name="Guthke R."/>
            <person name="Scherlach K."/>
            <person name="Martin K."/>
            <person name="Brakhage A.A."/>
            <person name="Petzke L."/>
            <person name="Valiante V."/>
        </authorList>
    </citation>
    <scope>NUCLEOTIDE SEQUENCE [LARGE SCALE GENOMIC DNA]</scope>
    <source>
        <strain evidence="2">SF006504</strain>
    </source>
</reference>
<protein>
    <recommendedName>
        <fullName evidence="3">Transcription factor domain-containing protein</fullName>
    </recommendedName>
</protein>
<evidence type="ECO:0000313" key="2">
    <source>
        <dbReference type="Proteomes" id="UP000054771"/>
    </source>
</evidence>
<keyword evidence="2" id="KW-1185">Reference proteome</keyword>
<sequence>MSFRSGCTISHHSRVNQVQIDLLASLYLLSTGQVTRAWSLCEETNGLHVDLRTSALSENFKEERCRLWWSLCGLHYHLSVMTGRPSLLAHGMATETLDTVNSESARTFSEKNSADLDMDQLYFAELSKLVSIG</sequence>
<dbReference type="PANTHER" id="PTHR47654">
    <property type="entry name" value="ZN(II)2CYS6 TRANSCRIPTION FACTOR (EUROFUNG)-RELATED"/>
    <property type="match status" value="1"/>
</dbReference>
<dbReference type="AlphaFoldDB" id="A0A0U5GSA8"/>
<dbReference type="CDD" id="cd12148">
    <property type="entry name" value="fungal_TF_MHR"/>
    <property type="match status" value="1"/>
</dbReference>
<organism evidence="1 2">
    <name type="scientific">Aspergillus calidoustus</name>
    <dbReference type="NCBI Taxonomy" id="454130"/>
    <lineage>
        <taxon>Eukaryota</taxon>
        <taxon>Fungi</taxon>
        <taxon>Dikarya</taxon>
        <taxon>Ascomycota</taxon>
        <taxon>Pezizomycotina</taxon>
        <taxon>Eurotiomycetes</taxon>
        <taxon>Eurotiomycetidae</taxon>
        <taxon>Eurotiales</taxon>
        <taxon>Aspergillaceae</taxon>
        <taxon>Aspergillus</taxon>
        <taxon>Aspergillus subgen. Nidulantes</taxon>
    </lineage>
</organism>
<evidence type="ECO:0008006" key="3">
    <source>
        <dbReference type="Google" id="ProtNLM"/>
    </source>
</evidence>